<keyword evidence="4" id="KW-1185">Reference proteome</keyword>
<evidence type="ECO:0008006" key="5">
    <source>
        <dbReference type="Google" id="ProtNLM"/>
    </source>
</evidence>
<feature type="chain" id="PRO_5039475120" description="DUF916 domain-containing protein" evidence="2">
    <location>
        <begin position="17"/>
        <end position="300"/>
    </location>
</feature>
<organism evidence="3 4">
    <name type="scientific">Streptomyces tirandamycinicus</name>
    <dbReference type="NCBI Taxonomy" id="2174846"/>
    <lineage>
        <taxon>Bacteria</taxon>
        <taxon>Bacillati</taxon>
        <taxon>Actinomycetota</taxon>
        <taxon>Actinomycetes</taxon>
        <taxon>Kitasatosporales</taxon>
        <taxon>Streptomycetaceae</taxon>
        <taxon>Streptomyces</taxon>
    </lineage>
</organism>
<accession>A0A2S1SPE9</accession>
<dbReference type="KEGG" id="stir:DDW44_05265"/>
<proteinExistence type="predicted"/>
<dbReference type="AlphaFoldDB" id="A0A2S1SPE9"/>
<keyword evidence="1" id="KW-0472">Membrane</keyword>
<dbReference type="EMBL" id="CP029188">
    <property type="protein sequence ID" value="AWI28269.1"/>
    <property type="molecule type" value="Genomic_DNA"/>
</dbReference>
<gene>
    <name evidence="3" type="ORF">DDW44_05265</name>
</gene>
<feature type="signal peptide" evidence="2">
    <location>
        <begin position="1"/>
        <end position="16"/>
    </location>
</feature>
<keyword evidence="2" id="KW-0732">Signal</keyword>
<dbReference type="InterPro" id="IPR008962">
    <property type="entry name" value="PapD-like_sf"/>
</dbReference>
<dbReference type="Proteomes" id="UP000244900">
    <property type="component" value="Chromosome"/>
</dbReference>
<sequence>MAGVLAIALIPLPAAASEPSRAAPRADEPISLTVWPARTVLPSTARRHHRIVHVVNGTSSPQRIDTERAEFDQTTDGRIDFHPPGPVSAASWIAVSPSSFRLGPRETKEVRVDVTVPERPEPGERYVGVLFKTQPQPAPGNVQVAGALASQFLINVPGRATHRIVAKGIRAPRVAFWGPVRLTLPIRNAGNVHRSYTGSQRIVAEVGNDRLAFPEFTVLGNSRRTVTAQWPDPPLFCFCTASVTLATGNGTSVTRTARIVVIPLPQMIGLLAAALGLFLLTRKGVRYQRALLAAARQGRR</sequence>
<keyword evidence="1" id="KW-0812">Transmembrane</keyword>
<reference evidence="3 4" key="1">
    <citation type="submission" date="2018-05" db="EMBL/GenBank/DDBJ databases">
        <title>Complete genome sequence of sponge-derived Streptomyces sp. HNM0039.</title>
        <authorList>
            <person name="Huang X."/>
            <person name="Zhou S."/>
        </authorList>
    </citation>
    <scope>NUCLEOTIDE SEQUENCE [LARGE SCALE GENOMIC DNA]</scope>
    <source>
        <strain evidence="3 4">HNM0039</strain>
    </source>
</reference>
<name>A0A2S1SPE9_9ACTN</name>
<evidence type="ECO:0000313" key="4">
    <source>
        <dbReference type="Proteomes" id="UP000244900"/>
    </source>
</evidence>
<evidence type="ECO:0000256" key="1">
    <source>
        <dbReference type="SAM" id="Phobius"/>
    </source>
</evidence>
<keyword evidence="1" id="KW-1133">Transmembrane helix</keyword>
<evidence type="ECO:0000256" key="2">
    <source>
        <dbReference type="SAM" id="SignalP"/>
    </source>
</evidence>
<protein>
    <recommendedName>
        <fullName evidence="5">DUF916 domain-containing protein</fullName>
    </recommendedName>
</protein>
<evidence type="ECO:0000313" key="3">
    <source>
        <dbReference type="EMBL" id="AWI28269.1"/>
    </source>
</evidence>
<dbReference type="SUPFAM" id="SSF49354">
    <property type="entry name" value="PapD-like"/>
    <property type="match status" value="1"/>
</dbReference>
<feature type="transmembrane region" description="Helical" evidence="1">
    <location>
        <begin position="259"/>
        <end position="280"/>
    </location>
</feature>